<dbReference type="GO" id="GO:0016020">
    <property type="term" value="C:membrane"/>
    <property type="evidence" value="ECO:0007669"/>
    <property type="project" value="UniProtKB-SubCell"/>
</dbReference>
<accession>A0A0D0ED84</accession>
<proteinExistence type="predicted"/>
<evidence type="ECO:0000313" key="7">
    <source>
        <dbReference type="EMBL" id="KIL00676.1"/>
    </source>
</evidence>
<dbReference type="HOGENOM" id="CLU_074636_0_0_1"/>
<keyword evidence="4 6" id="KW-0472">Membrane</keyword>
<feature type="region of interest" description="Disordered" evidence="5">
    <location>
        <begin position="153"/>
        <end position="323"/>
    </location>
</feature>
<feature type="transmembrane region" description="Helical" evidence="6">
    <location>
        <begin position="90"/>
        <end position="113"/>
    </location>
</feature>
<reference evidence="8" key="2">
    <citation type="submission" date="2015-01" db="EMBL/GenBank/DDBJ databases">
        <title>Evolutionary Origins and Diversification of the Mycorrhizal Mutualists.</title>
        <authorList>
            <consortium name="DOE Joint Genome Institute"/>
            <consortium name="Mycorrhizal Genomics Consortium"/>
            <person name="Kohler A."/>
            <person name="Kuo A."/>
            <person name="Nagy L.G."/>
            <person name="Floudas D."/>
            <person name="Copeland A."/>
            <person name="Barry K.W."/>
            <person name="Cichocki N."/>
            <person name="Veneault-Fourrey C."/>
            <person name="LaButti K."/>
            <person name="Lindquist E.A."/>
            <person name="Lipzen A."/>
            <person name="Lundell T."/>
            <person name="Morin E."/>
            <person name="Murat C."/>
            <person name="Riley R."/>
            <person name="Ohm R."/>
            <person name="Sun H."/>
            <person name="Tunlid A."/>
            <person name="Henrissat B."/>
            <person name="Grigoriev I.V."/>
            <person name="Hibbett D.S."/>
            <person name="Martin F."/>
        </authorList>
    </citation>
    <scope>NUCLEOTIDE SEQUENCE [LARGE SCALE GENOMIC DNA]</scope>
    <source>
        <strain evidence="8">Ve08.2h10</strain>
    </source>
</reference>
<keyword evidence="8" id="KW-1185">Reference proteome</keyword>
<dbReference type="STRING" id="930991.A0A0D0ED84"/>
<name>A0A0D0ED84_9AGAM</name>
<feature type="region of interest" description="Disordered" evidence="5">
    <location>
        <begin position="39"/>
        <end position="80"/>
    </location>
</feature>
<evidence type="ECO:0000313" key="8">
    <source>
        <dbReference type="Proteomes" id="UP000054538"/>
    </source>
</evidence>
<evidence type="ECO:0000256" key="6">
    <source>
        <dbReference type="SAM" id="Phobius"/>
    </source>
</evidence>
<comment type="subcellular location">
    <subcellularLocation>
        <location evidence="1">Membrane</location>
        <topology evidence="1">Single-pass membrane protein</topology>
    </subcellularLocation>
</comment>
<dbReference type="Proteomes" id="UP000054538">
    <property type="component" value="Unassembled WGS sequence"/>
</dbReference>
<evidence type="ECO:0000256" key="1">
    <source>
        <dbReference type="ARBA" id="ARBA00004167"/>
    </source>
</evidence>
<dbReference type="InParanoid" id="A0A0D0ED84"/>
<dbReference type="AlphaFoldDB" id="A0A0D0ED84"/>
<dbReference type="InterPro" id="IPR051694">
    <property type="entry name" value="Immunoregulatory_rcpt-like"/>
</dbReference>
<reference evidence="7 8" key="1">
    <citation type="submission" date="2014-04" db="EMBL/GenBank/DDBJ databases">
        <authorList>
            <consortium name="DOE Joint Genome Institute"/>
            <person name="Kuo A."/>
            <person name="Kohler A."/>
            <person name="Jargeat P."/>
            <person name="Nagy L.G."/>
            <person name="Floudas D."/>
            <person name="Copeland A."/>
            <person name="Barry K.W."/>
            <person name="Cichocki N."/>
            <person name="Veneault-Fourrey C."/>
            <person name="LaButti K."/>
            <person name="Lindquist E.A."/>
            <person name="Lipzen A."/>
            <person name="Lundell T."/>
            <person name="Morin E."/>
            <person name="Murat C."/>
            <person name="Sun H."/>
            <person name="Tunlid A."/>
            <person name="Henrissat B."/>
            <person name="Grigoriev I.V."/>
            <person name="Hibbett D.S."/>
            <person name="Martin F."/>
            <person name="Nordberg H.P."/>
            <person name="Cantor M.N."/>
            <person name="Hua S.X."/>
        </authorList>
    </citation>
    <scope>NUCLEOTIDE SEQUENCE [LARGE SCALE GENOMIC DNA]</scope>
    <source>
        <strain evidence="7 8">Ve08.2h10</strain>
    </source>
</reference>
<evidence type="ECO:0000256" key="5">
    <source>
        <dbReference type="SAM" id="MobiDB-lite"/>
    </source>
</evidence>
<feature type="compositionally biased region" description="Polar residues" evidence="5">
    <location>
        <begin position="272"/>
        <end position="290"/>
    </location>
</feature>
<dbReference type="PANTHER" id="PTHR15549">
    <property type="entry name" value="PAIRED IMMUNOGLOBULIN-LIKE TYPE 2 RECEPTOR"/>
    <property type="match status" value="1"/>
</dbReference>
<dbReference type="GO" id="GO:0071944">
    <property type="term" value="C:cell periphery"/>
    <property type="evidence" value="ECO:0007669"/>
    <property type="project" value="UniProtKB-ARBA"/>
</dbReference>
<keyword evidence="2 6" id="KW-0812">Transmembrane</keyword>
<dbReference type="EMBL" id="KN824829">
    <property type="protein sequence ID" value="KIL00676.1"/>
    <property type="molecule type" value="Genomic_DNA"/>
</dbReference>
<dbReference type="OrthoDB" id="2692594at2759"/>
<evidence type="ECO:0000256" key="3">
    <source>
        <dbReference type="ARBA" id="ARBA00022989"/>
    </source>
</evidence>
<organism evidence="7 8">
    <name type="scientific">Paxillus rubicundulus Ve08.2h10</name>
    <dbReference type="NCBI Taxonomy" id="930991"/>
    <lineage>
        <taxon>Eukaryota</taxon>
        <taxon>Fungi</taxon>
        <taxon>Dikarya</taxon>
        <taxon>Basidiomycota</taxon>
        <taxon>Agaricomycotina</taxon>
        <taxon>Agaricomycetes</taxon>
        <taxon>Agaricomycetidae</taxon>
        <taxon>Boletales</taxon>
        <taxon>Paxilineae</taxon>
        <taxon>Paxillaceae</taxon>
        <taxon>Paxillus</taxon>
    </lineage>
</organism>
<evidence type="ECO:0000256" key="2">
    <source>
        <dbReference type="ARBA" id="ARBA00022692"/>
    </source>
</evidence>
<gene>
    <name evidence="7" type="ORF">PAXRUDRAFT_821475</name>
</gene>
<keyword evidence="3 6" id="KW-1133">Transmembrane helix</keyword>
<evidence type="ECO:0000256" key="4">
    <source>
        <dbReference type="ARBA" id="ARBA00023136"/>
    </source>
</evidence>
<protein>
    <submittedName>
        <fullName evidence="7">Uncharacterized protein</fullName>
    </submittedName>
</protein>
<sequence>MTSYISSTICRGTRNCSGSLASAGTPSYSTSTSPTPAFISSSSNLSSSTASSPSSSNPTPLSAIASSSANPTPSPTAALANATTKPPAGAIAGGVIAGVVFLACIVLGVLVYLRARRRRRTAPSSEFMNSLQPGATPVLRLDSGATYAHVLSEKGGFTHSPPSVPSDSPLPQALSFASPPLQDMNLPDAMVMTDLPSSRPSIEKPLHPQRFSAQRPNDSFGGHAQPLSTSAGSRKELLGGDIEVYPRDWSPTRHSPSHGPDFPRSTIRHSNEPSSQHSYSSLWRPSTPQESGLLETAGSWQSPRVRPPSSFQPLRRQPDPDGT</sequence>